<name>T0LAB5_9MICR</name>
<dbReference type="Gene3D" id="1.20.5.110">
    <property type="match status" value="1"/>
</dbReference>
<feature type="transmembrane region" description="Helical" evidence="1">
    <location>
        <begin position="66"/>
        <end position="85"/>
    </location>
</feature>
<keyword evidence="1" id="KW-0472">Membrane</keyword>
<reference evidence="3 4" key="1">
    <citation type="journal article" date="2013" name="BMC Genomics">
        <title>Genome sequencing and comparative genomics of honey bee microsporidia, Nosema apis reveal novel insights into host-parasite interactions.</title>
        <authorList>
            <person name="Chen Yp."/>
            <person name="Pettis J.S."/>
            <person name="Zhao Y."/>
            <person name="Liu X."/>
            <person name="Tallon L.J."/>
            <person name="Sadzewicz L.D."/>
            <person name="Li R."/>
            <person name="Zheng H."/>
            <person name="Huang S."/>
            <person name="Zhang X."/>
            <person name="Hamilton M.C."/>
            <person name="Pernal S.F."/>
            <person name="Melathopoulos A.P."/>
            <person name="Yan X."/>
            <person name="Evans J.D."/>
        </authorList>
    </citation>
    <scope>NUCLEOTIDE SEQUENCE [LARGE SCALE GENOMIC DNA]</scope>
    <source>
        <strain evidence="3 4">BRL 01</strain>
    </source>
</reference>
<proteinExistence type="predicted"/>
<dbReference type="InterPro" id="IPR023391">
    <property type="entry name" value="Prot_translocase_SecE_dom_sf"/>
</dbReference>
<dbReference type="VEuPathDB" id="MicrosporidiaDB:NAPIS_ORF01096"/>
<keyword evidence="4" id="KW-1185">Reference proteome</keyword>
<evidence type="ECO:0000259" key="2">
    <source>
        <dbReference type="Pfam" id="PF00957"/>
    </source>
</evidence>
<dbReference type="InterPro" id="IPR042855">
    <property type="entry name" value="V_SNARE_CC"/>
</dbReference>
<evidence type="ECO:0000313" key="4">
    <source>
        <dbReference type="Proteomes" id="UP000053780"/>
    </source>
</evidence>
<evidence type="ECO:0000256" key="1">
    <source>
        <dbReference type="SAM" id="Phobius"/>
    </source>
</evidence>
<dbReference type="AlphaFoldDB" id="T0LAB5"/>
<feature type="domain" description="V-SNARE coiled-coil homology" evidence="2">
    <location>
        <begin position="8"/>
        <end position="84"/>
    </location>
</feature>
<evidence type="ECO:0000313" key="3">
    <source>
        <dbReference type="EMBL" id="EQB61328.1"/>
    </source>
</evidence>
<dbReference type="Pfam" id="PF00957">
    <property type="entry name" value="Synaptobrevin"/>
    <property type="match status" value="1"/>
</dbReference>
<sequence length="95" mass="11115">MSDEVTKKIESEIGGLKGKLQDRLKETEDINDLESGLEKQTFKLKKTTEEHQTISRDTKMKMWWKYAKWVAIGCIIIGLLGWIVLKPLYKTIRNF</sequence>
<accession>T0LAB5</accession>
<gene>
    <name evidence="3" type="ORF">NAPIS_ORF01096</name>
</gene>
<dbReference type="SUPFAM" id="SSF103456">
    <property type="entry name" value="Preprotein translocase SecE subunit"/>
    <property type="match status" value="1"/>
</dbReference>
<dbReference type="HOGENOM" id="CLU_184655_0_0_1"/>
<organism evidence="3 4">
    <name type="scientific">Vairimorpha apis BRL 01</name>
    <dbReference type="NCBI Taxonomy" id="1037528"/>
    <lineage>
        <taxon>Eukaryota</taxon>
        <taxon>Fungi</taxon>
        <taxon>Fungi incertae sedis</taxon>
        <taxon>Microsporidia</taxon>
        <taxon>Nosematidae</taxon>
        <taxon>Vairimorpha</taxon>
    </lineage>
</organism>
<dbReference type="EMBL" id="KE647152">
    <property type="protein sequence ID" value="EQB61328.1"/>
    <property type="molecule type" value="Genomic_DNA"/>
</dbReference>
<dbReference type="Proteomes" id="UP000053780">
    <property type="component" value="Unassembled WGS sequence"/>
</dbReference>
<dbReference type="OrthoDB" id="2194405at2759"/>
<keyword evidence="1" id="KW-1133">Transmembrane helix</keyword>
<protein>
    <submittedName>
        <fullName evidence="3">Synaptobrevin-related protein</fullName>
    </submittedName>
</protein>
<keyword evidence="1" id="KW-0812">Transmembrane</keyword>